<dbReference type="InterPro" id="IPR008271">
    <property type="entry name" value="Ser/Thr_kinase_AS"/>
</dbReference>
<keyword evidence="6 12" id="KW-0067">ATP-binding</keyword>
<evidence type="ECO:0000313" key="17">
    <source>
        <dbReference type="Proteomes" id="UP001187471"/>
    </source>
</evidence>
<keyword evidence="4 12" id="KW-0547">Nucleotide-binding</keyword>
<evidence type="ECO:0000256" key="6">
    <source>
        <dbReference type="ARBA" id="ARBA00022840"/>
    </source>
</evidence>
<accession>A0AA88RMC7</accession>
<comment type="caution">
    <text evidence="16">The sequence shown here is derived from an EMBL/GenBank/DDBJ whole genome shotgun (WGS) entry which is preliminary data.</text>
</comment>
<evidence type="ECO:0000256" key="1">
    <source>
        <dbReference type="ARBA" id="ARBA00022527"/>
    </source>
</evidence>
<dbReference type="FunFam" id="1.10.510.10:FF:000350">
    <property type="entry name" value="Mitogen-activated protein kinase 2"/>
    <property type="match status" value="1"/>
</dbReference>
<evidence type="ECO:0000256" key="10">
    <source>
        <dbReference type="ARBA" id="ARBA00049299"/>
    </source>
</evidence>
<keyword evidence="2" id="KW-0597">Phosphoprotein</keyword>
<dbReference type="SMART" id="SM00220">
    <property type="entry name" value="S_TKc"/>
    <property type="match status" value="1"/>
</dbReference>
<evidence type="ECO:0000259" key="15">
    <source>
        <dbReference type="PROSITE" id="PS50011"/>
    </source>
</evidence>
<dbReference type="GO" id="GO:0005524">
    <property type="term" value="F:ATP binding"/>
    <property type="evidence" value="ECO:0007669"/>
    <property type="project" value="UniProtKB-UniRule"/>
</dbReference>
<keyword evidence="5" id="KW-0418">Kinase</keyword>
<reference evidence="16" key="1">
    <citation type="submission" date="2022-12" db="EMBL/GenBank/DDBJ databases">
        <title>Draft genome assemblies for two species of Escallonia (Escalloniales).</title>
        <authorList>
            <person name="Chanderbali A."/>
            <person name="Dervinis C."/>
            <person name="Anghel I."/>
            <person name="Soltis D."/>
            <person name="Soltis P."/>
            <person name="Zapata F."/>
        </authorList>
    </citation>
    <scope>NUCLEOTIDE SEQUENCE</scope>
    <source>
        <strain evidence="16">UCBG92.1500</strain>
        <tissue evidence="16">Leaf</tissue>
    </source>
</reference>
<comment type="catalytic activity">
    <reaction evidence="9">
        <text>L-seryl-[protein] + ATP = O-phospho-L-seryl-[protein] + ADP + H(+)</text>
        <dbReference type="Rhea" id="RHEA:17989"/>
        <dbReference type="Rhea" id="RHEA-COMP:9863"/>
        <dbReference type="Rhea" id="RHEA-COMP:11604"/>
        <dbReference type="ChEBI" id="CHEBI:15378"/>
        <dbReference type="ChEBI" id="CHEBI:29999"/>
        <dbReference type="ChEBI" id="CHEBI:30616"/>
        <dbReference type="ChEBI" id="CHEBI:83421"/>
        <dbReference type="ChEBI" id="CHEBI:456216"/>
        <dbReference type="EC" id="2.7.12.2"/>
    </reaction>
</comment>
<evidence type="ECO:0000256" key="3">
    <source>
        <dbReference type="ARBA" id="ARBA00022679"/>
    </source>
</evidence>
<dbReference type="AlphaFoldDB" id="A0AA88RMC7"/>
<dbReference type="GO" id="GO:0004708">
    <property type="term" value="F:MAP kinase kinase activity"/>
    <property type="evidence" value="ECO:0007669"/>
    <property type="project" value="UniProtKB-EC"/>
</dbReference>
<dbReference type="InterPro" id="IPR017441">
    <property type="entry name" value="Protein_kinase_ATP_BS"/>
</dbReference>
<dbReference type="PANTHER" id="PTHR48013:SF9">
    <property type="entry name" value="DUAL SPECIFICITY MITOGEN-ACTIVATED PROTEIN KINASE KINASE 5"/>
    <property type="match status" value="1"/>
</dbReference>
<evidence type="ECO:0000256" key="12">
    <source>
        <dbReference type="PROSITE-ProRule" id="PRU10141"/>
    </source>
</evidence>
<dbReference type="SUPFAM" id="SSF56112">
    <property type="entry name" value="Protein kinase-like (PK-like)"/>
    <property type="match status" value="1"/>
</dbReference>
<sequence>MTLIRERRQQRALRLSVPEPVAPLRHYTYSSSSSSLSSSSSPSSSGSMNSPVIENLSDLEKLAVLGHGNGGTVYKVRHKLTMEVYALKIIRFGEDAGCAAKVQQQATHEGEILKLVDSRFVVRCYGVLDSALDDGGDMYFVMEYMGGGSLQDVLRTRRRLPETTISRVARSVLEGLRYLHGMQIVHRDIKPSNLLINGRGEVKIADFGVSRVVADTMEECDSCVGTCAYMSPERVDPERWDGDYSDGFAGDVWSLGVVVLECHVGRFPLIPPGQKADWATLVFAICLGEKMAMPESASPEFHDFVCRCLEKDWRKRGTVEELLHHPFVTRCSSGRLVVDNAF</sequence>
<dbReference type="GO" id="GO:0051707">
    <property type="term" value="P:response to other organism"/>
    <property type="evidence" value="ECO:0007669"/>
    <property type="project" value="UniProtKB-ARBA"/>
</dbReference>
<dbReference type="GO" id="GO:0006950">
    <property type="term" value="P:response to stress"/>
    <property type="evidence" value="ECO:0007669"/>
    <property type="project" value="UniProtKB-ARBA"/>
</dbReference>
<dbReference type="InterPro" id="IPR000719">
    <property type="entry name" value="Prot_kinase_dom"/>
</dbReference>
<protein>
    <recommendedName>
        <fullName evidence="8">mitogen-activated protein kinase kinase</fullName>
        <ecNumber evidence="8">2.7.12.2</ecNumber>
    </recommendedName>
</protein>
<dbReference type="CDD" id="cd06623">
    <property type="entry name" value="PKc_MAPKK_plant_like"/>
    <property type="match status" value="1"/>
</dbReference>
<evidence type="ECO:0000256" key="2">
    <source>
        <dbReference type="ARBA" id="ARBA00022553"/>
    </source>
</evidence>
<evidence type="ECO:0000256" key="5">
    <source>
        <dbReference type="ARBA" id="ARBA00022777"/>
    </source>
</evidence>
<comment type="catalytic activity">
    <reaction evidence="10">
        <text>L-threonyl-[protein] + ATP = O-phospho-L-threonyl-[protein] + ADP + H(+)</text>
        <dbReference type="Rhea" id="RHEA:46608"/>
        <dbReference type="Rhea" id="RHEA-COMP:11060"/>
        <dbReference type="Rhea" id="RHEA-COMP:11605"/>
        <dbReference type="ChEBI" id="CHEBI:15378"/>
        <dbReference type="ChEBI" id="CHEBI:30013"/>
        <dbReference type="ChEBI" id="CHEBI:30616"/>
        <dbReference type="ChEBI" id="CHEBI:61977"/>
        <dbReference type="ChEBI" id="CHEBI:456216"/>
        <dbReference type="EC" id="2.7.12.2"/>
    </reaction>
</comment>
<proteinExistence type="inferred from homology"/>
<dbReference type="EMBL" id="JAVXUO010000449">
    <property type="protein sequence ID" value="KAK2991972.1"/>
    <property type="molecule type" value="Genomic_DNA"/>
</dbReference>
<keyword evidence="3" id="KW-0808">Transferase</keyword>
<evidence type="ECO:0000256" key="4">
    <source>
        <dbReference type="ARBA" id="ARBA00022741"/>
    </source>
</evidence>
<evidence type="ECO:0000256" key="8">
    <source>
        <dbReference type="ARBA" id="ARBA00038999"/>
    </source>
</evidence>
<feature type="binding site" evidence="12">
    <location>
        <position position="88"/>
    </location>
    <ligand>
        <name>ATP</name>
        <dbReference type="ChEBI" id="CHEBI:30616"/>
    </ligand>
</feature>
<dbReference type="Pfam" id="PF00069">
    <property type="entry name" value="Pkinase"/>
    <property type="match status" value="1"/>
</dbReference>
<dbReference type="PROSITE" id="PS00108">
    <property type="entry name" value="PROTEIN_KINASE_ST"/>
    <property type="match status" value="1"/>
</dbReference>
<evidence type="ECO:0000256" key="7">
    <source>
        <dbReference type="ARBA" id="ARBA00038035"/>
    </source>
</evidence>
<dbReference type="Proteomes" id="UP001187471">
    <property type="component" value="Unassembled WGS sequence"/>
</dbReference>
<dbReference type="PROSITE" id="PS00107">
    <property type="entry name" value="PROTEIN_KINASE_ATP"/>
    <property type="match status" value="1"/>
</dbReference>
<gene>
    <name evidence="16" type="ORF">RJ640_017803</name>
</gene>
<feature type="domain" description="Protein kinase" evidence="15">
    <location>
        <begin position="59"/>
        <end position="328"/>
    </location>
</feature>
<dbReference type="PANTHER" id="PTHR48013">
    <property type="entry name" value="DUAL SPECIFICITY MITOGEN-ACTIVATED PROTEIN KINASE KINASE 5-RELATED"/>
    <property type="match status" value="1"/>
</dbReference>
<comment type="similarity">
    <text evidence="7">Belongs to the protein kinase superfamily. STE Ser/Thr protein kinase family. MAP kinase kinase subfamily.</text>
</comment>
<evidence type="ECO:0000256" key="11">
    <source>
        <dbReference type="ARBA" id="ARBA00051693"/>
    </source>
</evidence>
<dbReference type="Gene3D" id="3.30.200.20">
    <property type="entry name" value="Phosphorylase Kinase, domain 1"/>
    <property type="match status" value="1"/>
</dbReference>
<evidence type="ECO:0000256" key="9">
    <source>
        <dbReference type="ARBA" id="ARBA00049014"/>
    </source>
</evidence>
<keyword evidence="17" id="KW-1185">Reference proteome</keyword>
<organism evidence="16 17">
    <name type="scientific">Escallonia rubra</name>
    <dbReference type="NCBI Taxonomy" id="112253"/>
    <lineage>
        <taxon>Eukaryota</taxon>
        <taxon>Viridiplantae</taxon>
        <taxon>Streptophyta</taxon>
        <taxon>Embryophyta</taxon>
        <taxon>Tracheophyta</taxon>
        <taxon>Spermatophyta</taxon>
        <taxon>Magnoliopsida</taxon>
        <taxon>eudicotyledons</taxon>
        <taxon>Gunneridae</taxon>
        <taxon>Pentapetalae</taxon>
        <taxon>asterids</taxon>
        <taxon>campanulids</taxon>
        <taxon>Escalloniales</taxon>
        <taxon>Escalloniaceae</taxon>
        <taxon>Escallonia</taxon>
    </lineage>
</organism>
<dbReference type="GO" id="GO:0004674">
    <property type="term" value="F:protein serine/threonine kinase activity"/>
    <property type="evidence" value="ECO:0007669"/>
    <property type="project" value="UniProtKB-KW"/>
</dbReference>
<dbReference type="PROSITE" id="PS50011">
    <property type="entry name" value="PROTEIN_KINASE_DOM"/>
    <property type="match status" value="1"/>
</dbReference>
<evidence type="ECO:0000256" key="14">
    <source>
        <dbReference type="SAM" id="MobiDB-lite"/>
    </source>
</evidence>
<evidence type="ECO:0000313" key="16">
    <source>
        <dbReference type="EMBL" id="KAK2991972.1"/>
    </source>
</evidence>
<dbReference type="EC" id="2.7.12.2" evidence="8"/>
<name>A0AA88RMC7_9ASTE</name>
<comment type="catalytic activity">
    <reaction evidence="11">
        <text>L-tyrosyl-[protein] + ATP = O-phospho-L-tyrosyl-[protein] + ADP + H(+)</text>
        <dbReference type="Rhea" id="RHEA:10596"/>
        <dbReference type="Rhea" id="RHEA-COMP:10136"/>
        <dbReference type="Rhea" id="RHEA-COMP:20101"/>
        <dbReference type="ChEBI" id="CHEBI:15378"/>
        <dbReference type="ChEBI" id="CHEBI:30616"/>
        <dbReference type="ChEBI" id="CHEBI:46858"/>
        <dbReference type="ChEBI" id="CHEBI:61978"/>
        <dbReference type="ChEBI" id="CHEBI:456216"/>
        <dbReference type="EC" id="2.7.12.2"/>
    </reaction>
</comment>
<dbReference type="Gene3D" id="1.10.510.10">
    <property type="entry name" value="Transferase(Phosphotransferase) domain 1"/>
    <property type="match status" value="1"/>
</dbReference>
<evidence type="ECO:0000256" key="13">
    <source>
        <dbReference type="RuleBase" id="RU000304"/>
    </source>
</evidence>
<feature type="region of interest" description="Disordered" evidence="14">
    <location>
        <begin position="29"/>
        <end position="50"/>
    </location>
</feature>
<feature type="compositionally biased region" description="Low complexity" evidence="14">
    <location>
        <begin position="30"/>
        <end position="50"/>
    </location>
</feature>
<keyword evidence="1 13" id="KW-0723">Serine/threonine-protein kinase</keyword>
<dbReference type="InterPro" id="IPR011009">
    <property type="entry name" value="Kinase-like_dom_sf"/>
</dbReference>